<feature type="domain" description="EF-hand" evidence="2">
    <location>
        <begin position="108"/>
        <end position="143"/>
    </location>
</feature>
<dbReference type="SMART" id="SM00054">
    <property type="entry name" value="EFh"/>
    <property type="match status" value="2"/>
</dbReference>
<organism evidence="3 4">
    <name type="scientific">Echinococcus multilocularis</name>
    <name type="common">Fox tapeworm</name>
    <dbReference type="NCBI Taxonomy" id="6211"/>
    <lineage>
        <taxon>Eukaryota</taxon>
        <taxon>Metazoa</taxon>
        <taxon>Spiralia</taxon>
        <taxon>Lophotrochozoa</taxon>
        <taxon>Platyhelminthes</taxon>
        <taxon>Cestoda</taxon>
        <taxon>Eucestoda</taxon>
        <taxon>Cyclophyllidea</taxon>
        <taxon>Taeniidae</taxon>
        <taxon>Echinococcus</taxon>
    </lineage>
</organism>
<dbReference type="GO" id="GO:0005509">
    <property type="term" value="F:calcium ion binding"/>
    <property type="evidence" value="ECO:0007669"/>
    <property type="project" value="InterPro"/>
</dbReference>
<evidence type="ECO:0000313" key="4">
    <source>
        <dbReference type="Proteomes" id="UP000017246"/>
    </source>
</evidence>
<evidence type="ECO:0000313" key="3">
    <source>
        <dbReference type="EMBL" id="CDS37661.1"/>
    </source>
</evidence>
<dbReference type="Pfam" id="PF13499">
    <property type="entry name" value="EF-hand_7"/>
    <property type="match status" value="1"/>
</dbReference>
<dbReference type="InterPro" id="IPR002048">
    <property type="entry name" value="EF_hand_dom"/>
</dbReference>
<evidence type="ECO:0000256" key="1">
    <source>
        <dbReference type="ARBA" id="ARBA00022837"/>
    </source>
</evidence>
<evidence type="ECO:0000259" key="2">
    <source>
        <dbReference type="PROSITE" id="PS50222"/>
    </source>
</evidence>
<name>A0A068Y653_ECHMU</name>
<protein>
    <submittedName>
        <fullName evidence="3">Immunogenic protein</fullName>
    </submittedName>
</protein>
<dbReference type="OrthoDB" id="120976at2759"/>
<gene>
    <name evidence="3" type="ORF">EmuJ_000492700</name>
</gene>
<proteinExistence type="predicted"/>
<reference evidence="3" key="2">
    <citation type="submission" date="2015-11" db="EMBL/GenBank/DDBJ databases">
        <authorList>
            <person name="Zhang Y."/>
            <person name="Guo Z."/>
        </authorList>
    </citation>
    <scope>NUCLEOTIDE SEQUENCE</scope>
</reference>
<dbReference type="PROSITE" id="PS50222">
    <property type="entry name" value="EF_HAND_2"/>
    <property type="match status" value="2"/>
</dbReference>
<dbReference type="Gene3D" id="1.10.238.10">
    <property type="entry name" value="EF-hand"/>
    <property type="match status" value="1"/>
</dbReference>
<dbReference type="AlphaFoldDB" id="A0A068Y653"/>
<keyword evidence="1" id="KW-0106">Calcium</keyword>
<dbReference type="PROSITE" id="PS00018">
    <property type="entry name" value="EF_HAND_1"/>
    <property type="match status" value="1"/>
</dbReference>
<dbReference type="InterPro" id="IPR011992">
    <property type="entry name" value="EF-hand-dom_pair"/>
</dbReference>
<dbReference type="InterPro" id="IPR018247">
    <property type="entry name" value="EF_Hand_1_Ca_BS"/>
</dbReference>
<sequence length="210" mass="24064">MKTANEENNSKIVSFESLQLFHDFERPEKTSEFSGTLNGEKKTPLKSHQSKIHFLLPNHRFVFIHLTLIGVWWWPTYTRQNAYITEACVRAASSLWVVCACHSCHTMSLQKTVEKLFDELDKDKSGKISCAELKSALQSCSAEPLDDDHVKAFLDKLDSNKDGELSLDDCSGLVLFFVPPFSLPLIDRSIYFAKFHCLIEKSRALSYYYQ</sequence>
<keyword evidence="4" id="KW-1185">Reference proteome</keyword>
<feature type="domain" description="EF-hand" evidence="2">
    <location>
        <begin position="145"/>
        <end position="180"/>
    </location>
</feature>
<dbReference type="SUPFAM" id="SSF47473">
    <property type="entry name" value="EF-hand"/>
    <property type="match status" value="1"/>
</dbReference>
<reference evidence="3" key="1">
    <citation type="journal article" date="2013" name="Nature">
        <title>The genomes of four tapeworm species reveal adaptations to parasitism.</title>
        <authorList>
            <person name="Tsai I.J."/>
            <person name="Zarowiecki M."/>
            <person name="Holroyd N."/>
            <person name="Garciarrubio A."/>
            <person name="Sanchez-Flores A."/>
            <person name="Brooks K.L."/>
            <person name="Tracey A."/>
            <person name="Bobes R.J."/>
            <person name="Fragoso G."/>
            <person name="Sciutto E."/>
            <person name="Aslett M."/>
            <person name="Beasley H."/>
            <person name="Bennett H.M."/>
            <person name="Cai J."/>
            <person name="Camicia F."/>
            <person name="Clark R."/>
            <person name="Cucher M."/>
            <person name="De Silva N."/>
            <person name="Day T.A."/>
            <person name="Deplazes P."/>
            <person name="Estrada K."/>
            <person name="Fernandez C."/>
            <person name="Holland P.W."/>
            <person name="Hou J."/>
            <person name="Hu S."/>
            <person name="Huckvale T."/>
            <person name="Hung S.S."/>
            <person name="Kamenetzky L."/>
            <person name="Keane J.A."/>
            <person name="Kiss F."/>
            <person name="Koziol U."/>
            <person name="Lambert O."/>
            <person name="Liu K."/>
            <person name="Luo X."/>
            <person name="Luo Y."/>
            <person name="Macchiaroli N."/>
            <person name="Nichol S."/>
            <person name="Paps J."/>
            <person name="Parkinson J."/>
            <person name="Pouchkina-Stantcheva N."/>
            <person name="Riddiford N."/>
            <person name="Rosenzvit M."/>
            <person name="Salinas G."/>
            <person name="Wasmuth J.D."/>
            <person name="Zamanian M."/>
            <person name="Zheng Y."/>
            <person name="Cai X."/>
            <person name="Soberon X."/>
            <person name="Olson P.D."/>
            <person name="Laclette J.P."/>
            <person name="Brehm K."/>
            <person name="Berriman M."/>
            <person name="Garciarrubio A."/>
            <person name="Bobes R.J."/>
            <person name="Fragoso G."/>
            <person name="Sanchez-Flores A."/>
            <person name="Estrada K."/>
            <person name="Cevallos M.A."/>
            <person name="Morett E."/>
            <person name="Gonzalez V."/>
            <person name="Portillo T."/>
            <person name="Ochoa-Leyva A."/>
            <person name="Jose M.V."/>
            <person name="Sciutto E."/>
            <person name="Landa A."/>
            <person name="Jimenez L."/>
            <person name="Valdes V."/>
            <person name="Carrero J.C."/>
            <person name="Larralde C."/>
            <person name="Morales-Montor J."/>
            <person name="Limon-Lason J."/>
            <person name="Soberon X."/>
            <person name="Laclette J.P."/>
        </authorList>
    </citation>
    <scope>NUCLEOTIDE SEQUENCE [LARGE SCALE GENOMIC DNA]</scope>
</reference>
<dbReference type="EMBL" id="LN902843">
    <property type="protein sequence ID" value="CDS37661.1"/>
    <property type="molecule type" value="Genomic_DNA"/>
</dbReference>
<dbReference type="CDD" id="cd00051">
    <property type="entry name" value="EFh"/>
    <property type="match status" value="1"/>
</dbReference>
<dbReference type="Proteomes" id="UP000017246">
    <property type="component" value="Unassembled WGS sequence"/>
</dbReference>
<dbReference type="STRING" id="6211.A0A068Y653"/>
<accession>A0A068Y653</accession>